<dbReference type="PROSITE" id="PS50005">
    <property type="entry name" value="TPR"/>
    <property type="match status" value="2"/>
</dbReference>
<sequence length="608" mass="68657">MPKPRGRSASDAGTDGPVTVGTFETLRDEGEHFVHVQQFQRAIDSFTKALEMKAGDKTCLVTRSKCHLMLGNSAAALADAEVALEHEEVGKGKDIRALNMKAEALYQKGDFESALVYFHQGNKLRPELQEFRLGIQKSQEAINNSIGKPDSVKLDASGDLSFFYRHDEKQKQQQKSTYSKPSQPVQKKQEEKSRLKPQDDGTSKTTKQLLGELYNDREFLEKLYDSLTTSGGKEEAGNTDRYIKNRTVDGLEYLTRRADFWRQQKPMYARARDRRRQQKQQQSAQSHGGEQDPMQYILQRLEEIDEAQANGKYEVSLHKCQKTLDKVELWGADRIKNKPALVANLYSCMGNAHLEMGKFKHALEYHNKDLSIGQNDGIEEAESRALDNLGRTKARMGKYDDAIVLWEKKLPRSKSALESTWLFHEIGRCHLELGQNNEAKDFGEKSLAAAQEADDRGWQLHATVLIAQAEVKCQELQAAADSFDRALEIAEELKDSSAQTAIKKALEEVNNRIVQGVQDGGEEDDPMDGGRKSSASNLSNNSQKKKDHKDKKDKDNNHGKKKGHEKDEENNHGKKKGHKKDEDNNHGKKKGHEKKDKDEKDNQAAIKS</sequence>
<dbReference type="EMBL" id="JBAMIC010000002">
    <property type="protein sequence ID" value="KAK7113348.1"/>
    <property type="molecule type" value="Genomic_DNA"/>
</dbReference>
<evidence type="ECO:0000256" key="3">
    <source>
        <dbReference type="ARBA" id="ARBA00022737"/>
    </source>
</evidence>
<feature type="region of interest" description="Disordered" evidence="11">
    <location>
        <begin position="516"/>
        <end position="608"/>
    </location>
</feature>
<dbReference type="InterPro" id="IPR040111">
    <property type="entry name" value="ODAD4"/>
</dbReference>
<evidence type="ECO:0000313" key="12">
    <source>
        <dbReference type="EMBL" id="KAK7113348.1"/>
    </source>
</evidence>
<dbReference type="Gene3D" id="1.25.40.10">
    <property type="entry name" value="Tetratricopeptide repeat domain"/>
    <property type="match status" value="3"/>
</dbReference>
<evidence type="ECO:0000256" key="8">
    <source>
        <dbReference type="ARBA" id="ARBA00034143"/>
    </source>
</evidence>
<dbReference type="PANTHER" id="PTHR23040">
    <property type="match status" value="1"/>
</dbReference>
<comment type="subcellular location">
    <subcellularLocation>
        <location evidence="1">Cytoplasm</location>
        <location evidence="1">Cytoskeleton</location>
        <location evidence="1">Cilium axoneme</location>
    </subcellularLocation>
</comment>
<dbReference type="AlphaFoldDB" id="A0AAN9BWY9"/>
<dbReference type="InterPro" id="IPR019734">
    <property type="entry name" value="TPR_rpt"/>
</dbReference>
<feature type="repeat" description="TPR" evidence="9">
    <location>
        <begin position="343"/>
        <end position="376"/>
    </location>
</feature>
<comment type="caution">
    <text evidence="12">The sequence shown here is derived from an EMBL/GenBank/DDBJ whole genome shotgun (WGS) entry which is preliminary data.</text>
</comment>
<evidence type="ECO:0000256" key="9">
    <source>
        <dbReference type="PROSITE-ProRule" id="PRU00339"/>
    </source>
</evidence>
<feature type="region of interest" description="Disordered" evidence="11">
    <location>
        <begin position="267"/>
        <end position="293"/>
    </location>
</feature>
<dbReference type="Pfam" id="PF13181">
    <property type="entry name" value="TPR_8"/>
    <property type="match status" value="1"/>
</dbReference>
<evidence type="ECO:0000313" key="13">
    <source>
        <dbReference type="Proteomes" id="UP001374579"/>
    </source>
</evidence>
<keyword evidence="5" id="KW-0206">Cytoskeleton</keyword>
<accession>A0AAN9BWY9</accession>
<organism evidence="12 13">
    <name type="scientific">Littorina saxatilis</name>
    <dbReference type="NCBI Taxonomy" id="31220"/>
    <lineage>
        <taxon>Eukaryota</taxon>
        <taxon>Metazoa</taxon>
        <taxon>Spiralia</taxon>
        <taxon>Lophotrochozoa</taxon>
        <taxon>Mollusca</taxon>
        <taxon>Gastropoda</taxon>
        <taxon>Caenogastropoda</taxon>
        <taxon>Littorinimorpha</taxon>
        <taxon>Littorinoidea</taxon>
        <taxon>Littorinidae</taxon>
        <taxon>Littorina</taxon>
    </lineage>
</organism>
<dbReference type="Proteomes" id="UP001374579">
    <property type="component" value="Unassembled WGS sequence"/>
</dbReference>
<evidence type="ECO:0000256" key="1">
    <source>
        <dbReference type="ARBA" id="ARBA00004430"/>
    </source>
</evidence>
<dbReference type="SUPFAM" id="SSF48452">
    <property type="entry name" value="TPR-like"/>
    <property type="match status" value="1"/>
</dbReference>
<feature type="compositionally biased region" description="Polar residues" evidence="11">
    <location>
        <begin position="533"/>
        <end position="542"/>
    </location>
</feature>
<protein>
    <recommendedName>
        <fullName evidence="7">Outer dynein arm-docking complex subunit 4</fullName>
    </recommendedName>
    <alternativeName>
        <fullName evidence="8">Tetratricopeptide repeat protein 25</fullName>
    </alternativeName>
</protein>
<dbReference type="InterPro" id="IPR011990">
    <property type="entry name" value="TPR-like_helical_dom_sf"/>
</dbReference>
<evidence type="ECO:0000256" key="10">
    <source>
        <dbReference type="SAM" id="Coils"/>
    </source>
</evidence>
<feature type="region of interest" description="Disordered" evidence="11">
    <location>
        <begin position="169"/>
        <end position="206"/>
    </location>
</feature>
<evidence type="ECO:0000256" key="4">
    <source>
        <dbReference type="ARBA" id="ARBA00022803"/>
    </source>
</evidence>
<keyword evidence="3" id="KW-0677">Repeat</keyword>
<feature type="repeat" description="TPR" evidence="9">
    <location>
        <begin position="23"/>
        <end position="56"/>
    </location>
</feature>
<dbReference type="SMART" id="SM00028">
    <property type="entry name" value="TPR"/>
    <property type="match status" value="6"/>
</dbReference>
<evidence type="ECO:0000256" key="11">
    <source>
        <dbReference type="SAM" id="MobiDB-lite"/>
    </source>
</evidence>
<keyword evidence="13" id="KW-1185">Reference proteome</keyword>
<keyword evidence="2" id="KW-0963">Cytoplasm</keyword>
<keyword evidence="4 9" id="KW-0802">TPR repeat</keyword>
<feature type="compositionally biased region" description="Basic and acidic residues" evidence="11">
    <location>
        <begin position="550"/>
        <end position="572"/>
    </location>
</feature>
<feature type="coiled-coil region" evidence="10">
    <location>
        <begin position="466"/>
        <end position="493"/>
    </location>
</feature>
<feature type="compositionally biased region" description="Basic and acidic residues" evidence="11">
    <location>
        <begin position="187"/>
        <end position="202"/>
    </location>
</feature>
<proteinExistence type="predicted"/>
<dbReference type="PANTHER" id="PTHR23040:SF1">
    <property type="entry name" value="OUTER DYNEIN ARM-DOCKING COMPLEX SUBUNIT 4"/>
    <property type="match status" value="1"/>
</dbReference>
<dbReference type="FunFam" id="1.25.40.10:FF:000795">
    <property type="entry name" value="Tetratricopeptide repeat protein 25"/>
    <property type="match status" value="1"/>
</dbReference>
<feature type="compositionally biased region" description="Basic and acidic residues" evidence="11">
    <location>
        <begin position="593"/>
        <end position="602"/>
    </location>
</feature>
<evidence type="ECO:0000256" key="7">
    <source>
        <dbReference type="ARBA" id="ARBA00034139"/>
    </source>
</evidence>
<evidence type="ECO:0000256" key="6">
    <source>
        <dbReference type="ARBA" id="ARBA00023273"/>
    </source>
</evidence>
<evidence type="ECO:0000256" key="5">
    <source>
        <dbReference type="ARBA" id="ARBA00023212"/>
    </source>
</evidence>
<keyword evidence="10" id="KW-0175">Coiled coil</keyword>
<gene>
    <name evidence="12" type="ORF">V1264_012649</name>
</gene>
<dbReference type="GO" id="GO:0005930">
    <property type="term" value="C:axoneme"/>
    <property type="evidence" value="ECO:0007669"/>
    <property type="project" value="UniProtKB-SubCell"/>
</dbReference>
<keyword evidence="6" id="KW-0966">Cell projection</keyword>
<evidence type="ECO:0000256" key="2">
    <source>
        <dbReference type="ARBA" id="ARBA00022490"/>
    </source>
</evidence>
<reference evidence="12 13" key="1">
    <citation type="submission" date="2024-02" db="EMBL/GenBank/DDBJ databases">
        <title>Chromosome-scale genome assembly of the rough periwinkle Littorina saxatilis.</title>
        <authorList>
            <person name="De Jode A."/>
            <person name="Faria R."/>
            <person name="Formenti G."/>
            <person name="Sims Y."/>
            <person name="Smith T.P."/>
            <person name="Tracey A."/>
            <person name="Wood J.M.D."/>
            <person name="Zagrodzka Z.B."/>
            <person name="Johannesson K."/>
            <person name="Butlin R.K."/>
            <person name="Leder E.H."/>
        </authorList>
    </citation>
    <scope>NUCLEOTIDE SEQUENCE [LARGE SCALE GENOMIC DNA]</scope>
    <source>
        <strain evidence="12">Snail1</strain>
        <tissue evidence="12">Muscle</tissue>
    </source>
</reference>
<name>A0AAN9BWY9_9CAEN</name>
<feature type="compositionally biased region" description="Polar residues" evidence="11">
    <location>
        <begin position="176"/>
        <end position="186"/>
    </location>
</feature>